<dbReference type="SUPFAM" id="SSF55486">
    <property type="entry name" value="Metalloproteases ('zincins'), catalytic domain"/>
    <property type="match status" value="1"/>
</dbReference>
<feature type="chain" id="PRO_5047296027" evidence="8">
    <location>
        <begin position="26"/>
        <end position="683"/>
    </location>
</feature>
<dbReference type="InterPro" id="IPR008753">
    <property type="entry name" value="Peptidase_M13_N"/>
</dbReference>
<evidence type="ECO:0000256" key="6">
    <source>
        <dbReference type="ARBA" id="ARBA00022833"/>
    </source>
</evidence>
<feature type="domain" description="Peptidase M13 N-terminal" evidence="10">
    <location>
        <begin position="37"/>
        <end position="429"/>
    </location>
</feature>
<keyword evidence="4" id="KW-0479">Metal-binding</keyword>
<dbReference type="Gene3D" id="1.10.1380.10">
    <property type="entry name" value="Neutral endopeptidase , domain2"/>
    <property type="match status" value="1"/>
</dbReference>
<sequence length="683" mass="74617">MMRRRLSLLATAAALAALPVLNASALDVKQLDGRIDPCTDFYGFVNGKWAEQVEMPASQSRIGGFEDLRLANEAILQQALRDLRANPSLQTTPGLKLAATYFASGMNLDAIEAGGLKALQPLLSRIDALDKREQLPALLATLNRVQVSAPLGVFVGADAKDVRRHALQIGQAGLGLPDREDYFKSDANSKRLQDAYRVYARRLLTAAAGPNGPAPSEAQLDALYAFETQLAEATKPRAELRDPNARYNPFSPAELDKAAPGFDWSAYLKPLTETANRKGGVERVIVGQPAFLKRVAELAAATPIETWRSYLKLRLLDASADRLPQAFAGAHFDYREATIRGLKAAPPREESVILAIAGRTGSLPLGLTFGEVFVWRAFSPEAMTRSRQLVADVKAAMRQHIQELAWMSAPTKQRALEKLDAMVPKIGAPDQWPDYTGLTLAADDYAGNLLRTAAWFTAKQMDDLEKPVDRLRWSMSPHVVNAQAGGYNSITFPAGILQPPFFNAKADDALNYGGIGMVIGHEITHHFDDQGRQFDAVGNLNDWWTEADASAYKARADRVVKLYGGYEPVPGEPINGRLTLGENISDMAGMPIAFDALQTALKRSGKAEKIDGYTPEQRFFLSNALIWRVKTRPEALVNQLRTDPHSPGKYRVLAPMSNMPAFAKAFSCPAGAPMVAADPITIW</sequence>
<dbReference type="GO" id="GO:0016787">
    <property type="term" value="F:hydrolase activity"/>
    <property type="evidence" value="ECO:0007669"/>
    <property type="project" value="UniProtKB-KW"/>
</dbReference>
<accession>A0ABT8DVE8</accession>
<keyword evidence="3" id="KW-0645">Protease</keyword>
<reference evidence="11 12" key="1">
    <citation type="submission" date="2023-06" db="EMBL/GenBank/DDBJ databases">
        <title>Pelomonas sp. PFR6 16S ribosomal RNA gene Genome sequencing and assembly.</title>
        <authorList>
            <person name="Woo H."/>
        </authorList>
    </citation>
    <scope>NUCLEOTIDE SEQUENCE [LARGE SCALE GENOMIC DNA]</scope>
    <source>
        <strain evidence="11 12">PFR6</strain>
    </source>
</reference>
<dbReference type="PANTHER" id="PTHR11733:SF167">
    <property type="entry name" value="FI17812P1-RELATED"/>
    <property type="match status" value="1"/>
</dbReference>
<evidence type="ECO:0000256" key="5">
    <source>
        <dbReference type="ARBA" id="ARBA00022801"/>
    </source>
</evidence>
<evidence type="ECO:0000256" key="2">
    <source>
        <dbReference type="ARBA" id="ARBA00007357"/>
    </source>
</evidence>
<keyword evidence="12" id="KW-1185">Reference proteome</keyword>
<evidence type="ECO:0000313" key="11">
    <source>
        <dbReference type="EMBL" id="MDN3920869.1"/>
    </source>
</evidence>
<evidence type="ECO:0000256" key="3">
    <source>
        <dbReference type="ARBA" id="ARBA00022670"/>
    </source>
</evidence>
<organism evidence="11 12">
    <name type="scientific">Roseateles violae</name>
    <dbReference type="NCBI Taxonomy" id="3058042"/>
    <lineage>
        <taxon>Bacteria</taxon>
        <taxon>Pseudomonadati</taxon>
        <taxon>Pseudomonadota</taxon>
        <taxon>Betaproteobacteria</taxon>
        <taxon>Burkholderiales</taxon>
        <taxon>Sphaerotilaceae</taxon>
        <taxon>Roseateles</taxon>
    </lineage>
</organism>
<feature type="signal peptide" evidence="8">
    <location>
        <begin position="1"/>
        <end position="25"/>
    </location>
</feature>
<name>A0ABT8DVE8_9BURK</name>
<dbReference type="InterPro" id="IPR024079">
    <property type="entry name" value="MetalloPept_cat_dom_sf"/>
</dbReference>
<evidence type="ECO:0000256" key="8">
    <source>
        <dbReference type="SAM" id="SignalP"/>
    </source>
</evidence>
<gene>
    <name evidence="11" type="ORF">QWJ38_11320</name>
</gene>
<dbReference type="Pfam" id="PF05649">
    <property type="entry name" value="Peptidase_M13_N"/>
    <property type="match status" value="1"/>
</dbReference>
<feature type="domain" description="Peptidase M13 C-terminal" evidence="9">
    <location>
        <begin position="487"/>
        <end position="676"/>
    </location>
</feature>
<evidence type="ECO:0000256" key="7">
    <source>
        <dbReference type="ARBA" id="ARBA00023049"/>
    </source>
</evidence>
<dbReference type="InterPro" id="IPR000718">
    <property type="entry name" value="Peptidase_M13"/>
</dbReference>
<keyword evidence="8" id="KW-0732">Signal</keyword>
<dbReference type="InterPro" id="IPR018497">
    <property type="entry name" value="Peptidase_M13_C"/>
</dbReference>
<proteinExistence type="inferred from homology"/>
<dbReference type="PRINTS" id="PR00786">
    <property type="entry name" value="NEPRILYSIN"/>
</dbReference>
<keyword evidence="7" id="KW-0482">Metalloprotease</keyword>
<evidence type="ECO:0000256" key="4">
    <source>
        <dbReference type="ARBA" id="ARBA00022723"/>
    </source>
</evidence>
<dbReference type="PANTHER" id="PTHR11733">
    <property type="entry name" value="ZINC METALLOPROTEASE FAMILY M13 NEPRILYSIN-RELATED"/>
    <property type="match status" value="1"/>
</dbReference>
<evidence type="ECO:0000259" key="9">
    <source>
        <dbReference type="Pfam" id="PF01431"/>
    </source>
</evidence>
<dbReference type="EMBL" id="JAUHHC010000003">
    <property type="protein sequence ID" value="MDN3920869.1"/>
    <property type="molecule type" value="Genomic_DNA"/>
</dbReference>
<dbReference type="CDD" id="cd08662">
    <property type="entry name" value="M13"/>
    <property type="match status" value="1"/>
</dbReference>
<dbReference type="Gene3D" id="3.40.390.10">
    <property type="entry name" value="Collagenase (Catalytic Domain)"/>
    <property type="match status" value="1"/>
</dbReference>
<dbReference type="Proteomes" id="UP001228044">
    <property type="component" value="Unassembled WGS sequence"/>
</dbReference>
<comment type="similarity">
    <text evidence="2">Belongs to the peptidase M13 family.</text>
</comment>
<dbReference type="PROSITE" id="PS51885">
    <property type="entry name" value="NEPRILYSIN"/>
    <property type="match status" value="1"/>
</dbReference>
<dbReference type="InterPro" id="IPR042089">
    <property type="entry name" value="Peptidase_M13_dom_2"/>
</dbReference>
<evidence type="ECO:0000313" key="12">
    <source>
        <dbReference type="Proteomes" id="UP001228044"/>
    </source>
</evidence>
<dbReference type="RefSeq" id="WP_290359190.1">
    <property type="nucleotide sequence ID" value="NZ_JAUHHC010000003.1"/>
</dbReference>
<dbReference type="Pfam" id="PF01431">
    <property type="entry name" value="Peptidase_M13"/>
    <property type="match status" value="1"/>
</dbReference>
<comment type="cofactor">
    <cofactor evidence="1">
        <name>Zn(2+)</name>
        <dbReference type="ChEBI" id="CHEBI:29105"/>
    </cofactor>
</comment>
<dbReference type="EC" id="3.4.24.-" evidence="11"/>
<keyword evidence="6" id="KW-0862">Zinc</keyword>
<protein>
    <submittedName>
        <fullName evidence="11">M13 family metallopeptidase</fullName>
        <ecNumber evidence="11">3.4.24.-</ecNumber>
    </submittedName>
</protein>
<evidence type="ECO:0000256" key="1">
    <source>
        <dbReference type="ARBA" id="ARBA00001947"/>
    </source>
</evidence>
<comment type="caution">
    <text evidence="11">The sequence shown here is derived from an EMBL/GenBank/DDBJ whole genome shotgun (WGS) entry which is preliminary data.</text>
</comment>
<keyword evidence="5 11" id="KW-0378">Hydrolase</keyword>
<evidence type="ECO:0000259" key="10">
    <source>
        <dbReference type="Pfam" id="PF05649"/>
    </source>
</evidence>